<keyword evidence="1" id="KW-0472">Membrane</keyword>
<dbReference type="InParanoid" id="A0A2T0GU71"/>
<feature type="transmembrane region" description="Helical" evidence="1">
    <location>
        <begin position="94"/>
        <end position="117"/>
    </location>
</feature>
<dbReference type="Pfam" id="PF09335">
    <property type="entry name" value="VTT_dom"/>
    <property type="match status" value="1"/>
</dbReference>
<evidence type="ECO:0000313" key="3">
    <source>
        <dbReference type="EMBL" id="PRW62659.1"/>
    </source>
</evidence>
<protein>
    <recommendedName>
        <fullName evidence="2">VTT domain-containing protein</fullName>
    </recommendedName>
</protein>
<proteinExistence type="predicted"/>
<evidence type="ECO:0000259" key="2">
    <source>
        <dbReference type="Pfam" id="PF09335"/>
    </source>
</evidence>
<organism evidence="3 4">
    <name type="scientific">Actinopolyspora mortivallis</name>
    <dbReference type="NCBI Taxonomy" id="33906"/>
    <lineage>
        <taxon>Bacteria</taxon>
        <taxon>Bacillati</taxon>
        <taxon>Actinomycetota</taxon>
        <taxon>Actinomycetes</taxon>
        <taxon>Actinopolysporales</taxon>
        <taxon>Actinopolysporaceae</taxon>
        <taxon>Actinopolyspora</taxon>
    </lineage>
</organism>
<name>A0A2T0GU71_ACTMO</name>
<reference evidence="3 4" key="1">
    <citation type="submission" date="2018-03" db="EMBL/GenBank/DDBJ databases">
        <title>Actinopolyspora mortivallis from Sahara, screening for active biomolecules.</title>
        <authorList>
            <person name="Selama O."/>
            <person name="Wellington E.M.H."/>
            <person name="Hacene H."/>
        </authorList>
    </citation>
    <scope>NUCLEOTIDE SEQUENCE [LARGE SCALE GENOMIC DNA]</scope>
    <source>
        <strain evidence="3 4">M5A</strain>
    </source>
</reference>
<feature type="domain" description="VTT" evidence="2">
    <location>
        <begin position="26"/>
        <end position="144"/>
    </location>
</feature>
<dbReference type="STRING" id="1050202.GCA_000384035_02867"/>
<evidence type="ECO:0000313" key="4">
    <source>
        <dbReference type="Proteomes" id="UP000239352"/>
    </source>
</evidence>
<keyword evidence="4" id="KW-1185">Reference proteome</keyword>
<gene>
    <name evidence="3" type="ORF">CEP50_14175</name>
</gene>
<evidence type="ECO:0000256" key="1">
    <source>
        <dbReference type="SAM" id="Phobius"/>
    </source>
</evidence>
<feature type="transmembrane region" description="Helical" evidence="1">
    <location>
        <begin position="38"/>
        <end position="64"/>
    </location>
</feature>
<dbReference type="EMBL" id="PVSR01000027">
    <property type="protein sequence ID" value="PRW62659.1"/>
    <property type="molecule type" value="Genomic_DNA"/>
</dbReference>
<sequence>MLWVLSVFTVSVSTAVVPVFSSEMYLVGVALAQPELSWWVLGPAAAVGQLVGKTVHYLAARGVLRLPRLLRRYRNRPDGETLRRLQAACTRHRLSGATTVFASGLVGLPPFTLVAPAAGLLKAPLTVWAPAATAGRLIRFCLLAALPGLLHLGTLPFGWSLR</sequence>
<dbReference type="AlphaFoldDB" id="A0A2T0GU71"/>
<accession>A0A2T0GU71</accession>
<keyword evidence="1" id="KW-0812">Transmembrane</keyword>
<feature type="transmembrane region" description="Helical" evidence="1">
    <location>
        <begin position="137"/>
        <end position="159"/>
    </location>
</feature>
<dbReference type="InterPro" id="IPR032816">
    <property type="entry name" value="VTT_dom"/>
</dbReference>
<dbReference type="Proteomes" id="UP000239352">
    <property type="component" value="Unassembled WGS sequence"/>
</dbReference>
<keyword evidence="1" id="KW-1133">Transmembrane helix</keyword>
<comment type="caution">
    <text evidence="3">The sequence shown here is derived from an EMBL/GenBank/DDBJ whole genome shotgun (WGS) entry which is preliminary data.</text>
</comment>